<evidence type="ECO:0000256" key="1">
    <source>
        <dbReference type="ARBA" id="ARBA00006512"/>
    </source>
</evidence>
<name>A0A1W6BYI0_9BACT</name>
<keyword evidence="3" id="KW-0067">ATP-binding</keyword>
<dbReference type="Pfam" id="PF03135">
    <property type="entry name" value="CagE_TrbE_VirB"/>
    <property type="match status" value="1"/>
</dbReference>
<dbReference type="EMBL" id="CP020867">
    <property type="protein sequence ID" value="ARJ57143.1"/>
    <property type="molecule type" value="Genomic_DNA"/>
</dbReference>
<feature type="compositionally biased region" description="Basic and acidic residues" evidence="4">
    <location>
        <begin position="835"/>
        <end position="856"/>
    </location>
</feature>
<dbReference type="RefSeq" id="WP_084483692.1">
    <property type="nucleotide sequence ID" value="NZ_CP020867.1"/>
</dbReference>
<organism evidence="6 7">
    <name type="scientific">Campylobacter cuniculorum DSM 23162 = LMG 24588</name>
    <dbReference type="NCBI Taxonomy" id="1121267"/>
    <lineage>
        <taxon>Bacteria</taxon>
        <taxon>Pseudomonadati</taxon>
        <taxon>Campylobacterota</taxon>
        <taxon>Epsilonproteobacteria</taxon>
        <taxon>Campylobacterales</taxon>
        <taxon>Campylobacteraceae</taxon>
        <taxon>Campylobacter</taxon>
    </lineage>
</organism>
<evidence type="ECO:0000313" key="7">
    <source>
        <dbReference type="Proteomes" id="UP000192902"/>
    </source>
</evidence>
<dbReference type="SUPFAM" id="SSF52540">
    <property type="entry name" value="P-loop containing nucleoside triphosphate hydrolases"/>
    <property type="match status" value="1"/>
</dbReference>
<dbReference type="PANTHER" id="PTHR30121:SF12">
    <property type="entry name" value="TYPE IV SECRETION SYSTEM PROTEIN CAGE"/>
    <property type="match status" value="1"/>
</dbReference>
<evidence type="ECO:0000256" key="4">
    <source>
        <dbReference type="SAM" id="MobiDB-lite"/>
    </source>
</evidence>
<evidence type="ECO:0000256" key="3">
    <source>
        <dbReference type="ARBA" id="ARBA00022840"/>
    </source>
</evidence>
<dbReference type="OrthoDB" id="9816422at2"/>
<sequence length="856" mass="99423">MRKNFFSFLDNLKKKNTQNKDKNIVKNDEKENNILNTFNHINQGADNLLNLAEPKLCSVDEETNIACKFKENFILTRDGNLSMGIELKGVSYSAIELDEELNRLSGRVNFFTRLHPQIELNIIVKKDKVADVSHLPLESENVYANEITSKWQKSQNIYRLRYFLMISTINKNITGFLESIKEKSSEDTKAQKSEANLRIKLNILNETFNDIKTRLGSYKPRLMHNDEVINFYASYANASETKLKYNYELLSDSYMSSDLEFKKSHFIFNTNEGKEIFARFISIKAYESDTIKSLISSNIVKNDNEFLVFAHIQPYAKEKAIKKIKETRVFSQEIIKEELDTLMELVKADKENLLKVSYSMLLKDENLEKLELKTQEIMSILKNQNLNVVRESINQKALFFSFFPSRGNLNARKKTLKVSNVATIMNFENEVTGFNRNDWGEEAVTQFKHLNGTPFLFNFHFQEFGDKPNGHTLIIGGTGAGKTTLTQFLMTNLFKYKIDIFAMDKLRGMFNFTQYMNGEYHDSDSKEFKLNPFSLLNNPSPENVSFLEEWLEMAAGLKEEEHEARNDIKSTLKRLRMGKKEEQTLSFENFLTSLTESNKESNLKIRFENYRNSIFNNVEDALNFNKQLSVLNMDSILNNPKIAGLSAMYIFHKLKNSAKNNESKRGFFCFIDELKDYLSDELMGKKILEAILEVRKIGGIMCMGYQTITLFKQQNYASSFLNNIANFIIFPTSNTKELEALEELIGLTPAEAKFLATTSMEARQVLDKMRLRNESAYLDVDLSKLGSHLKVYSSSSDNVMLMKRLKEQYPNEWRSHYLRQSNERDELKELEEELEKEKKEKKEQVKQDISTKEEEE</sequence>
<proteinExistence type="inferred from homology"/>
<gene>
    <name evidence="6" type="ORF">CCUN_1560</name>
</gene>
<accession>A0A1W6BYI0</accession>
<dbReference type="eggNOG" id="COG3451">
    <property type="taxonomic scope" value="Bacteria"/>
</dbReference>
<dbReference type="GO" id="GO:0005524">
    <property type="term" value="F:ATP binding"/>
    <property type="evidence" value="ECO:0007669"/>
    <property type="project" value="UniProtKB-KW"/>
</dbReference>
<dbReference type="PANTHER" id="PTHR30121">
    <property type="entry name" value="UNCHARACTERIZED PROTEIN YJGR-RELATED"/>
    <property type="match status" value="1"/>
</dbReference>
<feature type="domain" description="CagE TrbE VirB component of type IV transporter system central" evidence="5">
    <location>
        <begin position="214"/>
        <end position="412"/>
    </location>
</feature>
<dbReference type="InterPro" id="IPR051162">
    <property type="entry name" value="T4SS_component"/>
</dbReference>
<evidence type="ECO:0000313" key="6">
    <source>
        <dbReference type="EMBL" id="ARJ57143.1"/>
    </source>
</evidence>
<dbReference type="InterPro" id="IPR027417">
    <property type="entry name" value="P-loop_NTPase"/>
</dbReference>
<dbReference type="KEGG" id="ccun:CCUN_1560"/>
<dbReference type="Gene3D" id="3.40.50.300">
    <property type="entry name" value="P-loop containing nucleotide triphosphate hydrolases"/>
    <property type="match status" value="2"/>
</dbReference>
<protein>
    <submittedName>
        <fullName evidence="6">Type IV secretion system, conjugal transfer ATPase, VirB4 family</fullName>
    </submittedName>
</protein>
<dbReference type="STRING" id="1121267.CCUN_1560"/>
<dbReference type="Proteomes" id="UP000192902">
    <property type="component" value="Chromosome"/>
</dbReference>
<feature type="region of interest" description="Disordered" evidence="4">
    <location>
        <begin position="831"/>
        <end position="856"/>
    </location>
</feature>
<keyword evidence="2" id="KW-0547">Nucleotide-binding</keyword>
<dbReference type="AlphaFoldDB" id="A0A1W6BYI0"/>
<reference evidence="6 7" key="1">
    <citation type="submission" date="2017-04" db="EMBL/GenBank/DDBJ databases">
        <title>Complete genome sequence of the Campylobacter cuniculorum type strain LMG24588.</title>
        <authorList>
            <person name="Miller W.G."/>
            <person name="Yee E."/>
            <person name="Revez J."/>
            <person name="Bono J.L."/>
            <person name="Rossi M."/>
        </authorList>
    </citation>
    <scope>NUCLEOTIDE SEQUENCE [LARGE SCALE GENOMIC DNA]</scope>
    <source>
        <strain evidence="6 7">LMG 24588</strain>
    </source>
</reference>
<comment type="similarity">
    <text evidence="1">Belongs to the TrbE/VirB4 family.</text>
</comment>
<evidence type="ECO:0000259" key="5">
    <source>
        <dbReference type="Pfam" id="PF03135"/>
    </source>
</evidence>
<evidence type="ECO:0000256" key="2">
    <source>
        <dbReference type="ARBA" id="ARBA00022741"/>
    </source>
</evidence>
<dbReference type="InterPro" id="IPR018145">
    <property type="entry name" value="CagE_TrbE_VirB_cntrl_dom"/>
</dbReference>